<feature type="compositionally biased region" description="Basic and acidic residues" evidence="1">
    <location>
        <begin position="174"/>
        <end position="187"/>
    </location>
</feature>
<dbReference type="EMBL" id="JANBVO010000001">
    <property type="protein sequence ID" value="KAJ9157749.1"/>
    <property type="molecule type" value="Genomic_DNA"/>
</dbReference>
<feature type="compositionally biased region" description="Polar residues" evidence="1">
    <location>
        <begin position="228"/>
        <end position="242"/>
    </location>
</feature>
<reference evidence="2" key="1">
    <citation type="submission" date="2022-07" db="EMBL/GenBank/DDBJ databases">
        <title>Fungi with potential for degradation of polypropylene.</title>
        <authorList>
            <person name="Gostincar C."/>
        </authorList>
    </citation>
    <scope>NUCLEOTIDE SEQUENCE</scope>
    <source>
        <strain evidence="2">EXF-13308</strain>
    </source>
</reference>
<evidence type="ECO:0000256" key="1">
    <source>
        <dbReference type="SAM" id="MobiDB-lite"/>
    </source>
</evidence>
<dbReference type="Proteomes" id="UP001174694">
    <property type="component" value="Unassembled WGS sequence"/>
</dbReference>
<feature type="compositionally biased region" description="Low complexity" evidence="1">
    <location>
        <begin position="73"/>
        <end position="86"/>
    </location>
</feature>
<gene>
    <name evidence="2" type="ORF">NKR23_g727</name>
</gene>
<feature type="compositionally biased region" description="Polar residues" evidence="1">
    <location>
        <begin position="59"/>
        <end position="72"/>
    </location>
</feature>
<evidence type="ECO:0000313" key="2">
    <source>
        <dbReference type="EMBL" id="KAJ9157749.1"/>
    </source>
</evidence>
<evidence type="ECO:0000313" key="3">
    <source>
        <dbReference type="Proteomes" id="UP001174694"/>
    </source>
</evidence>
<feature type="region of interest" description="Disordered" evidence="1">
    <location>
        <begin position="211"/>
        <end position="254"/>
    </location>
</feature>
<name>A0AA38VXQ0_9PEZI</name>
<proteinExistence type="predicted"/>
<sequence length="273" mass="30215">MAERETRKETTDVLSTRPNGRGAAPTLENRRTAGKGSFARRESKENVAAEMAATGAQRRPTSSGSSSDNRVTSPQSSRIPRPSQQQTGSRTRRPLTFSEAYKLAEEQEAMRGSPSPAPRTWRTKGDQEDRNIQTLFSQKPVDLGRRRRQARRSDEAIRGDDTISSLDSTGSGSHKSEGSDDFDRKLQQYAEDKARLEGMLTAKNGIFSKSKVGPRVAETGHELHRKTSSNSLESGSPPQRTWGNLAKPDPNWLKRIISNPDKQEICKCPPALL</sequence>
<feature type="compositionally biased region" description="Basic and acidic residues" evidence="1">
    <location>
        <begin position="1"/>
        <end position="11"/>
    </location>
</feature>
<comment type="caution">
    <text evidence="2">The sequence shown here is derived from an EMBL/GenBank/DDBJ whole genome shotgun (WGS) entry which is preliminary data.</text>
</comment>
<organism evidence="2 3">
    <name type="scientific">Pleurostoma richardsiae</name>
    <dbReference type="NCBI Taxonomy" id="41990"/>
    <lineage>
        <taxon>Eukaryota</taxon>
        <taxon>Fungi</taxon>
        <taxon>Dikarya</taxon>
        <taxon>Ascomycota</taxon>
        <taxon>Pezizomycotina</taxon>
        <taxon>Sordariomycetes</taxon>
        <taxon>Sordariomycetidae</taxon>
        <taxon>Calosphaeriales</taxon>
        <taxon>Pleurostomataceae</taxon>
        <taxon>Pleurostoma</taxon>
    </lineage>
</organism>
<dbReference type="AlphaFoldDB" id="A0AA38VXQ0"/>
<feature type="region of interest" description="Disordered" evidence="1">
    <location>
        <begin position="1"/>
        <end position="187"/>
    </location>
</feature>
<protein>
    <submittedName>
        <fullName evidence="2">Uncharacterized protein</fullName>
    </submittedName>
</protein>
<feature type="compositionally biased region" description="Polar residues" evidence="1">
    <location>
        <begin position="162"/>
        <end position="173"/>
    </location>
</feature>
<accession>A0AA38VXQ0</accession>
<feature type="compositionally biased region" description="Basic and acidic residues" evidence="1">
    <location>
        <begin position="151"/>
        <end position="161"/>
    </location>
</feature>
<keyword evidence="3" id="KW-1185">Reference proteome</keyword>